<dbReference type="OrthoDB" id="9807486at2"/>
<dbReference type="Pfam" id="PF02622">
    <property type="entry name" value="DUF179"/>
    <property type="match status" value="1"/>
</dbReference>
<keyword evidence="3" id="KW-1185">Reference proteome</keyword>
<evidence type="ECO:0000313" key="3">
    <source>
        <dbReference type="Proteomes" id="UP000322214"/>
    </source>
</evidence>
<dbReference type="Gene3D" id="3.40.1740.10">
    <property type="entry name" value="VC0467-like"/>
    <property type="match status" value="1"/>
</dbReference>
<proteinExistence type="inferred from homology"/>
<sequence length="182" mass="20185">MDSLAGKLLIATPDLLDPNFLRTVIFLMQHTDQGATGVILNQPTTTTVAAVWDEISDAECECDHPVNRGGPVDGPLIALHQLAEVSEREIIPGVHLTMHRESLHRLVMQDAVPFRIFSGYSGWGPNQLDTEVEHGGWLTLESHTEHVFGESDQLWRRVCEHVGHDVLKPHLGNVRPIDPSVN</sequence>
<dbReference type="STRING" id="980251.GCA_001642875_02598"/>
<evidence type="ECO:0000313" key="2">
    <source>
        <dbReference type="EMBL" id="QEG22683.1"/>
    </source>
</evidence>
<gene>
    <name evidence="2" type="ORF">MFFC18_25660</name>
</gene>
<dbReference type="AlphaFoldDB" id="A0A5B9PJJ6"/>
<protein>
    <submittedName>
        <fullName evidence="2">Uncharacterized protein</fullName>
    </submittedName>
</protein>
<dbReference type="RefSeq" id="WP_075085027.1">
    <property type="nucleotide sequence ID" value="NZ_CP042912.1"/>
</dbReference>
<organism evidence="2 3">
    <name type="scientific">Mariniblastus fucicola</name>
    <dbReference type="NCBI Taxonomy" id="980251"/>
    <lineage>
        <taxon>Bacteria</taxon>
        <taxon>Pseudomonadati</taxon>
        <taxon>Planctomycetota</taxon>
        <taxon>Planctomycetia</taxon>
        <taxon>Pirellulales</taxon>
        <taxon>Pirellulaceae</taxon>
        <taxon>Mariniblastus</taxon>
    </lineage>
</organism>
<dbReference type="KEGG" id="mff:MFFC18_25660"/>
<dbReference type="PANTHER" id="PTHR30327:SF1">
    <property type="entry name" value="UPF0301 PROTEIN YQGE"/>
    <property type="match status" value="1"/>
</dbReference>
<comment type="similarity">
    <text evidence="1">Belongs to the UPF0301 (AlgH) family.</text>
</comment>
<reference evidence="2 3" key="1">
    <citation type="submission" date="2019-08" db="EMBL/GenBank/DDBJ databases">
        <title>Deep-cultivation of Planctomycetes and their phenomic and genomic characterization uncovers novel biology.</title>
        <authorList>
            <person name="Wiegand S."/>
            <person name="Jogler M."/>
            <person name="Boedeker C."/>
            <person name="Pinto D."/>
            <person name="Vollmers J."/>
            <person name="Rivas-Marin E."/>
            <person name="Kohn T."/>
            <person name="Peeters S.H."/>
            <person name="Heuer A."/>
            <person name="Rast P."/>
            <person name="Oberbeckmann S."/>
            <person name="Bunk B."/>
            <person name="Jeske O."/>
            <person name="Meyerdierks A."/>
            <person name="Storesund J.E."/>
            <person name="Kallscheuer N."/>
            <person name="Luecker S."/>
            <person name="Lage O.M."/>
            <person name="Pohl T."/>
            <person name="Merkel B.J."/>
            <person name="Hornburger P."/>
            <person name="Mueller R.-W."/>
            <person name="Bruemmer F."/>
            <person name="Labrenz M."/>
            <person name="Spormann A.M."/>
            <person name="Op den Camp H."/>
            <person name="Overmann J."/>
            <person name="Amann R."/>
            <person name="Jetten M.S.M."/>
            <person name="Mascher T."/>
            <person name="Medema M.H."/>
            <person name="Devos D.P."/>
            <person name="Kaster A.-K."/>
            <person name="Ovreas L."/>
            <person name="Rohde M."/>
            <person name="Galperin M.Y."/>
            <person name="Jogler C."/>
        </authorList>
    </citation>
    <scope>NUCLEOTIDE SEQUENCE [LARGE SCALE GENOMIC DNA]</scope>
    <source>
        <strain evidence="2 3">FC18</strain>
    </source>
</reference>
<dbReference type="SUPFAM" id="SSF143456">
    <property type="entry name" value="VC0467-like"/>
    <property type="match status" value="1"/>
</dbReference>
<dbReference type="PANTHER" id="PTHR30327">
    <property type="entry name" value="UNCHARACTERIZED PROTEIN YQGE"/>
    <property type="match status" value="1"/>
</dbReference>
<accession>A0A5B9PJJ6</accession>
<name>A0A5B9PJJ6_9BACT</name>
<dbReference type="Proteomes" id="UP000322214">
    <property type="component" value="Chromosome"/>
</dbReference>
<dbReference type="InterPro" id="IPR003774">
    <property type="entry name" value="AlgH-like"/>
</dbReference>
<dbReference type="EMBL" id="CP042912">
    <property type="protein sequence ID" value="QEG22683.1"/>
    <property type="molecule type" value="Genomic_DNA"/>
</dbReference>
<evidence type="ECO:0000256" key="1">
    <source>
        <dbReference type="ARBA" id="ARBA00009600"/>
    </source>
</evidence>
<dbReference type="GO" id="GO:0005829">
    <property type="term" value="C:cytosol"/>
    <property type="evidence" value="ECO:0007669"/>
    <property type="project" value="TreeGrafter"/>
</dbReference>